<name>A0A369A7P0_9FLAO</name>
<dbReference type="SUPFAM" id="SSF53474">
    <property type="entry name" value="alpha/beta-Hydrolases"/>
    <property type="match status" value="1"/>
</dbReference>
<dbReference type="InterPro" id="IPR029058">
    <property type="entry name" value="AB_hydrolase_fold"/>
</dbReference>
<protein>
    <submittedName>
        <fullName evidence="2">Pimeloyl-ACP methyl ester carboxylesterase</fullName>
    </submittedName>
</protein>
<keyword evidence="3" id="KW-1185">Reference proteome</keyword>
<dbReference type="AlphaFoldDB" id="A0A369A7P0"/>
<proteinExistence type="predicted"/>
<organism evidence="2 3">
    <name type="scientific">Schleiferia thermophila</name>
    <dbReference type="NCBI Taxonomy" id="884107"/>
    <lineage>
        <taxon>Bacteria</taxon>
        <taxon>Pseudomonadati</taxon>
        <taxon>Bacteroidota</taxon>
        <taxon>Flavobacteriia</taxon>
        <taxon>Flavobacteriales</taxon>
        <taxon>Schleiferiaceae</taxon>
        <taxon>Schleiferia</taxon>
    </lineage>
</organism>
<evidence type="ECO:0000259" key="1">
    <source>
        <dbReference type="Pfam" id="PF00561"/>
    </source>
</evidence>
<dbReference type="PANTHER" id="PTHR43798">
    <property type="entry name" value="MONOACYLGLYCEROL LIPASE"/>
    <property type="match status" value="1"/>
</dbReference>
<sequence length="270" mass="30812">MEVDKRLTENFIYYKDTNIAFYQYGNPKGKAVVWLHGFLEDSRMWKYLIDDLPVSLRHIFIDLPGFGNSQCIAYVHTMEEMAEVVMRVLKELKVKKAALIGHSMGGYVALAFGEKYPETVRSMCLLHSTAAADTPEKIQNRNRGIELAKKNSELFAKTTFKGLFADWAHEQFAELIDEQAEIAGKTVVQGIVAALEGMKIRPDRTVLLHFAPFEIYHIAGDEDPVFKGQSLLEQFQAPKVRSYIIKAGHMSHIENRPELLKVLREFFKSL</sequence>
<dbReference type="InterPro" id="IPR050266">
    <property type="entry name" value="AB_hydrolase_sf"/>
</dbReference>
<dbReference type="PRINTS" id="PR00111">
    <property type="entry name" value="ABHYDROLASE"/>
</dbReference>
<accession>A0A369A7P0</accession>
<dbReference type="InterPro" id="IPR000073">
    <property type="entry name" value="AB_hydrolase_1"/>
</dbReference>
<gene>
    <name evidence="2" type="ORF">DES35_101665</name>
</gene>
<reference evidence="2 3" key="1">
    <citation type="submission" date="2018-07" db="EMBL/GenBank/DDBJ databases">
        <title>Genomic Encyclopedia of Type Strains, Phase IV (KMG-IV): sequencing the most valuable type-strain genomes for metagenomic binning, comparative biology and taxonomic classification.</title>
        <authorList>
            <person name="Goeker M."/>
        </authorList>
    </citation>
    <scope>NUCLEOTIDE SEQUENCE [LARGE SCALE GENOMIC DNA]</scope>
    <source>
        <strain evidence="2 3">DSM 21410</strain>
    </source>
</reference>
<comment type="caution">
    <text evidence="2">The sequence shown here is derived from an EMBL/GenBank/DDBJ whole genome shotgun (WGS) entry which is preliminary data.</text>
</comment>
<dbReference type="EMBL" id="QPJS01000001">
    <property type="protein sequence ID" value="RCX05380.1"/>
    <property type="molecule type" value="Genomic_DNA"/>
</dbReference>
<dbReference type="Gene3D" id="3.40.50.1820">
    <property type="entry name" value="alpha/beta hydrolase"/>
    <property type="match status" value="1"/>
</dbReference>
<evidence type="ECO:0000313" key="2">
    <source>
        <dbReference type="EMBL" id="RCX05380.1"/>
    </source>
</evidence>
<dbReference type="Proteomes" id="UP000253517">
    <property type="component" value="Unassembled WGS sequence"/>
</dbReference>
<feature type="domain" description="AB hydrolase-1" evidence="1">
    <location>
        <begin position="31"/>
        <end position="134"/>
    </location>
</feature>
<dbReference type="RefSeq" id="WP_037356043.1">
    <property type="nucleotide sequence ID" value="NZ_BHZF01000001.1"/>
</dbReference>
<dbReference type="Pfam" id="PF00561">
    <property type="entry name" value="Abhydrolase_1"/>
    <property type="match status" value="1"/>
</dbReference>
<evidence type="ECO:0000313" key="3">
    <source>
        <dbReference type="Proteomes" id="UP000253517"/>
    </source>
</evidence>